<feature type="chain" id="PRO_5019268213" description="DUF3828 domain-containing protein" evidence="1">
    <location>
        <begin position="21"/>
        <end position="103"/>
    </location>
</feature>
<proteinExistence type="predicted"/>
<organism evidence="2 3">
    <name type="scientific">Oceanibaculum indicum</name>
    <dbReference type="NCBI Taxonomy" id="526216"/>
    <lineage>
        <taxon>Bacteria</taxon>
        <taxon>Pseudomonadati</taxon>
        <taxon>Pseudomonadota</taxon>
        <taxon>Alphaproteobacteria</taxon>
        <taxon>Rhodospirillales</taxon>
        <taxon>Oceanibaculaceae</taxon>
        <taxon>Oceanibaculum</taxon>
    </lineage>
</organism>
<keyword evidence="1" id="KW-0732">Signal</keyword>
<feature type="signal peptide" evidence="1">
    <location>
        <begin position="1"/>
        <end position="20"/>
    </location>
</feature>
<evidence type="ECO:0000313" key="3">
    <source>
        <dbReference type="Proteomes" id="UP000277424"/>
    </source>
</evidence>
<accession>A0A420WGR6</accession>
<name>A0A420WGR6_9PROT</name>
<reference evidence="2 3" key="1">
    <citation type="submission" date="2018-10" db="EMBL/GenBank/DDBJ databases">
        <title>Comparative analysis of microorganisms from saline springs in Andes Mountain Range, Colombia.</title>
        <authorList>
            <person name="Rubin E."/>
        </authorList>
    </citation>
    <scope>NUCLEOTIDE SEQUENCE [LARGE SCALE GENOMIC DNA]</scope>
    <source>
        <strain evidence="2 3">USBA 36</strain>
    </source>
</reference>
<dbReference type="RefSeq" id="WP_121219769.1">
    <property type="nucleotide sequence ID" value="NZ_RBIG01000002.1"/>
</dbReference>
<evidence type="ECO:0000313" key="2">
    <source>
        <dbReference type="EMBL" id="RKQ70152.1"/>
    </source>
</evidence>
<evidence type="ECO:0000256" key="1">
    <source>
        <dbReference type="SAM" id="SignalP"/>
    </source>
</evidence>
<dbReference type="AlphaFoldDB" id="A0A420WGR6"/>
<sequence>MKAAALVVVLVLAGATQAKADYTGKTPPEAAYWETKFAVNNDRVEYQGRTRISENEYIIFVNVYRGSNVPQPTRIMAYRMDDGRWIVTGLYGAYSAGMQKILK</sequence>
<dbReference type="EMBL" id="RBIG01000002">
    <property type="protein sequence ID" value="RKQ70152.1"/>
    <property type="molecule type" value="Genomic_DNA"/>
</dbReference>
<dbReference type="Proteomes" id="UP000277424">
    <property type="component" value="Unassembled WGS sequence"/>
</dbReference>
<evidence type="ECO:0008006" key="4">
    <source>
        <dbReference type="Google" id="ProtNLM"/>
    </source>
</evidence>
<comment type="caution">
    <text evidence="2">The sequence shown here is derived from an EMBL/GenBank/DDBJ whole genome shotgun (WGS) entry which is preliminary data.</text>
</comment>
<gene>
    <name evidence="2" type="ORF">BCL74_2092</name>
</gene>
<protein>
    <recommendedName>
        <fullName evidence="4">DUF3828 domain-containing protein</fullName>
    </recommendedName>
</protein>